<organism evidence="8">
    <name type="scientific">Capitella teleta</name>
    <name type="common">Polychaete worm</name>
    <dbReference type="NCBI Taxonomy" id="283909"/>
    <lineage>
        <taxon>Eukaryota</taxon>
        <taxon>Metazoa</taxon>
        <taxon>Spiralia</taxon>
        <taxon>Lophotrochozoa</taxon>
        <taxon>Annelida</taxon>
        <taxon>Polychaeta</taxon>
        <taxon>Sedentaria</taxon>
        <taxon>Scolecida</taxon>
        <taxon>Capitellidae</taxon>
        <taxon>Capitella</taxon>
    </lineage>
</organism>
<evidence type="ECO:0000256" key="5">
    <source>
        <dbReference type="ARBA" id="ARBA00022840"/>
    </source>
</evidence>
<dbReference type="OMA" id="ERRTTIC"/>
<reference evidence="9" key="3">
    <citation type="submission" date="2015-06" db="UniProtKB">
        <authorList>
            <consortium name="EnsemblMetazoa"/>
        </authorList>
    </citation>
    <scope>IDENTIFICATION</scope>
</reference>
<sequence>QVQEVIAKGAFGNVLRVVRAKDGLIYAMKVMKKNRVMLEGAVQQCKDEADIQNCVGHHPFIVKPFWFFQNDADVHIVMEYVPRGELFALWKRHEKFPEQLVCVYLAELAMVLDYLHKCDIIYRDLKASSRCFIFEGHLQVIDFGLAKWLKKGLRTKTICGTLQYIAPEVLSPKPYGHAADWWSLGILGYTLLVGNVAAFSSPILFP</sequence>
<accession>R7TR43</accession>
<dbReference type="PROSITE" id="PS50011">
    <property type="entry name" value="PROTEIN_KINASE_DOM"/>
    <property type="match status" value="1"/>
</dbReference>
<evidence type="ECO:0000256" key="2">
    <source>
        <dbReference type="ARBA" id="ARBA00022679"/>
    </source>
</evidence>
<dbReference type="EnsemblMetazoa" id="CapteT101014">
    <property type="protein sequence ID" value="CapteP101014"/>
    <property type="gene ID" value="CapteG101014"/>
</dbReference>
<keyword evidence="6" id="KW-0812">Transmembrane</keyword>
<dbReference type="OrthoDB" id="3205605at2759"/>
<evidence type="ECO:0000313" key="8">
    <source>
        <dbReference type="EMBL" id="ELT93961.1"/>
    </source>
</evidence>
<feature type="non-terminal residue" evidence="8">
    <location>
        <position position="1"/>
    </location>
</feature>
<dbReference type="STRING" id="283909.R7TR43"/>
<evidence type="ECO:0000256" key="6">
    <source>
        <dbReference type="SAM" id="Phobius"/>
    </source>
</evidence>
<evidence type="ECO:0000259" key="7">
    <source>
        <dbReference type="PROSITE" id="PS50011"/>
    </source>
</evidence>
<dbReference type="Gene3D" id="3.30.200.20">
    <property type="entry name" value="Phosphorylase Kinase, domain 1"/>
    <property type="match status" value="1"/>
</dbReference>
<gene>
    <name evidence="8" type="ORF">CAPTEDRAFT_101014</name>
</gene>
<keyword evidence="5" id="KW-0067">ATP-binding</keyword>
<dbReference type="GO" id="GO:0004674">
    <property type="term" value="F:protein serine/threonine kinase activity"/>
    <property type="evidence" value="ECO:0007669"/>
    <property type="project" value="UniProtKB-KW"/>
</dbReference>
<dbReference type="GO" id="GO:0005524">
    <property type="term" value="F:ATP binding"/>
    <property type="evidence" value="ECO:0007669"/>
    <property type="project" value="UniProtKB-KW"/>
</dbReference>
<evidence type="ECO:0000256" key="1">
    <source>
        <dbReference type="ARBA" id="ARBA00022527"/>
    </source>
</evidence>
<dbReference type="Gene3D" id="1.10.510.10">
    <property type="entry name" value="Transferase(Phosphotransferase) domain 1"/>
    <property type="match status" value="1"/>
</dbReference>
<proteinExistence type="predicted"/>
<protein>
    <recommendedName>
        <fullName evidence="7">Protein kinase domain-containing protein</fullName>
    </recommendedName>
</protein>
<dbReference type="Proteomes" id="UP000014760">
    <property type="component" value="Unassembled WGS sequence"/>
</dbReference>
<feature type="domain" description="Protein kinase" evidence="7">
    <location>
        <begin position="1"/>
        <end position="206"/>
    </location>
</feature>
<name>R7TR43_CAPTE</name>
<dbReference type="PANTHER" id="PTHR24355">
    <property type="entry name" value="G PROTEIN-COUPLED RECEPTOR KINASE/RIBOSOMAL PROTEIN S6 KINASE"/>
    <property type="match status" value="1"/>
</dbReference>
<dbReference type="InterPro" id="IPR000719">
    <property type="entry name" value="Prot_kinase_dom"/>
</dbReference>
<keyword evidence="3" id="KW-0547">Nucleotide-binding</keyword>
<dbReference type="SUPFAM" id="SSF56112">
    <property type="entry name" value="Protein kinase-like (PK-like)"/>
    <property type="match status" value="1"/>
</dbReference>
<feature type="transmembrane region" description="Helical" evidence="6">
    <location>
        <begin position="181"/>
        <end position="205"/>
    </location>
</feature>
<keyword evidence="10" id="KW-1185">Reference proteome</keyword>
<dbReference type="HOGENOM" id="CLU_000288_63_0_1"/>
<dbReference type="EMBL" id="AMQN01012500">
    <property type="status" value="NOT_ANNOTATED_CDS"/>
    <property type="molecule type" value="Genomic_DNA"/>
</dbReference>
<keyword evidence="1" id="KW-0723">Serine/threonine-protein kinase</keyword>
<dbReference type="PANTHER" id="PTHR24355:SF1">
    <property type="entry name" value="RIBOSOMAL PROTEIN S6 KINASE-RELATED PROTEIN"/>
    <property type="match status" value="1"/>
</dbReference>
<dbReference type="InterPro" id="IPR011009">
    <property type="entry name" value="Kinase-like_dom_sf"/>
</dbReference>
<keyword evidence="2" id="KW-0808">Transferase</keyword>
<keyword evidence="4" id="KW-0418">Kinase</keyword>
<dbReference type="EMBL" id="KB309554">
    <property type="protein sequence ID" value="ELT93961.1"/>
    <property type="molecule type" value="Genomic_DNA"/>
</dbReference>
<keyword evidence="6" id="KW-0472">Membrane</keyword>
<evidence type="ECO:0000313" key="10">
    <source>
        <dbReference type="Proteomes" id="UP000014760"/>
    </source>
</evidence>
<reference evidence="10" key="1">
    <citation type="submission" date="2012-12" db="EMBL/GenBank/DDBJ databases">
        <authorList>
            <person name="Hellsten U."/>
            <person name="Grimwood J."/>
            <person name="Chapman J.A."/>
            <person name="Shapiro H."/>
            <person name="Aerts A."/>
            <person name="Otillar R.P."/>
            <person name="Terry A.Y."/>
            <person name="Boore J.L."/>
            <person name="Simakov O."/>
            <person name="Marletaz F."/>
            <person name="Cho S.-J."/>
            <person name="Edsinger-Gonzales E."/>
            <person name="Havlak P."/>
            <person name="Kuo D.-H."/>
            <person name="Larsson T."/>
            <person name="Lv J."/>
            <person name="Arendt D."/>
            <person name="Savage R."/>
            <person name="Osoegawa K."/>
            <person name="de Jong P."/>
            <person name="Lindberg D.R."/>
            <person name="Seaver E.C."/>
            <person name="Weisblat D.A."/>
            <person name="Putnam N.H."/>
            <person name="Grigoriev I.V."/>
            <person name="Rokhsar D.S."/>
        </authorList>
    </citation>
    <scope>NUCLEOTIDE SEQUENCE</scope>
    <source>
        <strain evidence="10">I ESC-2004</strain>
    </source>
</reference>
<dbReference type="AlphaFoldDB" id="R7TR43"/>
<dbReference type="Pfam" id="PF00069">
    <property type="entry name" value="Pkinase"/>
    <property type="match status" value="1"/>
</dbReference>
<evidence type="ECO:0000313" key="9">
    <source>
        <dbReference type="EnsemblMetazoa" id="CapteP101014"/>
    </source>
</evidence>
<reference evidence="8 10" key="2">
    <citation type="journal article" date="2013" name="Nature">
        <title>Insights into bilaterian evolution from three spiralian genomes.</title>
        <authorList>
            <person name="Simakov O."/>
            <person name="Marletaz F."/>
            <person name="Cho S.J."/>
            <person name="Edsinger-Gonzales E."/>
            <person name="Havlak P."/>
            <person name="Hellsten U."/>
            <person name="Kuo D.H."/>
            <person name="Larsson T."/>
            <person name="Lv J."/>
            <person name="Arendt D."/>
            <person name="Savage R."/>
            <person name="Osoegawa K."/>
            <person name="de Jong P."/>
            <person name="Grimwood J."/>
            <person name="Chapman J.A."/>
            <person name="Shapiro H."/>
            <person name="Aerts A."/>
            <person name="Otillar R.P."/>
            <person name="Terry A.Y."/>
            <person name="Boore J.L."/>
            <person name="Grigoriev I.V."/>
            <person name="Lindberg D.R."/>
            <person name="Seaver E.C."/>
            <person name="Weisblat D.A."/>
            <person name="Putnam N.H."/>
            <person name="Rokhsar D.S."/>
        </authorList>
    </citation>
    <scope>NUCLEOTIDE SEQUENCE</scope>
    <source>
        <strain evidence="8 10">I ESC-2004</strain>
    </source>
</reference>
<keyword evidence="6" id="KW-1133">Transmembrane helix</keyword>
<evidence type="ECO:0000256" key="3">
    <source>
        <dbReference type="ARBA" id="ARBA00022741"/>
    </source>
</evidence>
<evidence type="ECO:0000256" key="4">
    <source>
        <dbReference type="ARBA" id="ARBA00022777"/>
    </source>
</evidence>